<dbReference type="Gene3D" id="1.25.40.20">
    <property type="entry name" value="Ankyrin repeat-containing domain"/>
    <property type="match status" value="2"/>
</dbReference>
<protein>
    <submittedName>
        <fullName evidence="2">Ankyrin repeats (3 copies)</fullName>
    </submittedName>
</protein>
<dbReference type="AlphaFoldDB" id="A0A518BMY1"/>
<evidence type="ECO:0000313" key="3">
    <source>
        <dbReference type="Proteomes" id="UP000316921"/>
    </source>
</evidence>
<dbReference type="RefSeq" id="WP_145067270.1">
    <property type="nucleotide sequence ID" value="NZ_CP036287.1"/>
</dbReference>
<keyword evidence="1" id="KW-0040">ANK repeat</keyword>
<dbReference type="Pfam" id="PF12796">
    <property type="entry name" value="Ank_2"/>
    <property type="match status" value="1"/>
</dbReference>
<keyword evidence="3" id="KW-1185">Reference proteome</keyword>
<evidence type="ECO:0000256" key="1">
    <source>
        <dbReference type="PROSITE-ProRule" id="PRU00023"/>
    </source>
</evidence>
<proteinExistence type="predicted"/>
<name>A0A518BMY1_9BACT</name>
<sequence length="210" mass="22292">MIARVRAAIDTADLEALRSLIAAEPELAEADVHFGEGGKNRVPPLHYVCDAAFEGKLDQGQALELADALLAAGVDPERAYAKSGDTFLIAAASLGVESVALRLVERGVDVTGRGLFGATALHWAAHMGLARLVEALIAAGADLDQRDDRYEGTPLHWALHGWTEHRASQRDRVPAAVRALLRGGARLPADICNGLGPGDDELRRALTEPV</sequence>
<dbReference type="InterPro" id="IPR051616">
    <property type="entry name" value="Cul2-RING_E3_ligase_SR"/>
</dbReference>
<feature type="repeat" description="ANK" evidence="1">
    <location>
        <begin position="116"/>
        <end position="148"/>
    </location>
</feature>
<dbReference type="InterPro" id="IPR002110">
    <property type="entry name" value="Ankyrin_rpt"/>
</dbReference>
<dbReference type="InterPro" id="IPR036770">
    <property type="entry name" value="Ankyrin_rpt-contain_sf"/>
</dbReference>
<dbReference type="SUPFAM" id="SSF48403">
    <property type="entry name" value="Ankyrin repeat"/>
    <property type="match status" value="1"/>
</dbReference>
<dbReference type="EMBL" id="CP036287">
    <property type="protein sequence ID" value="QDU68342.1"/>
    <property type="molecule type" value="Genomic_DNA"/>
</dbReference>
<dbReference type="SMART" id="SM00248">
    <property type="entry name" value="ANK"/>
    <property type="match status" value="4"/>
</dbReference>
<dbReference type="PANTHER" id="PTHR46224">
    <property type="entry name" value="ANKYRIN REPEAT FAMILY PROTEIN"/>
    <property type="match status" value="1"/>
</dbReference>
<reference evidence="2 3" key="1">
    <citation type="submission" date="2019-02" db="EMBL/GenBank/DDBJ databases">
        <title>Deep-cultivation of Planctomycetes and their phenomic and genomic characterization uncovers novel biology.</title>
        <authorList>
            <person name="Wiegand S."/>
            <person name="Jogler M."/>
            <person name="Boedeker C."/>
            <person name="Pinto D."/>
            <person name="Vollmers J."/>
            <person name="Rivas-Marin E."/>
            <person name="Kohn T."/>
            <person name="Peeters S.H."/>
            <person name="Heuer A."/>
            <person name="Rast P."/>
            <person name="Oberbeckmann S."/>
            <person name="Bunk B."/>
            <person name="Jeske O."/>
            <person name="Meyerdierks A."/>
            <person name="Storesund J.E."/>
            <person name="Kallscheuer N."/>
            <person name="Luecker S."/>
            <person name="Lage O.M."/>
            <person name="Pohl T."/>
            <person name="Merkel B.J."/>
            <person name="Hornburger P."/>
            <person name="Mueller R.-W."/>
            <person name="Bruemmer F."/>
            <person name="Labrenz M."/>
            <person name="Spormann A.M."/>
            <person name="Op den Camp H."/>
            <person name="Overmann J."/>
            <person name="Amann R."/>
            <person name="Jetten M.S.M."/>
            <person name="Mascher T."/>
            <person name="Medema M.H."/>
            <person name="Devos D.P."/>
            <person name="Kaster A.-K."/>
            <person name="Ovreas L."/>
            <person name="Rohde M."/>
            <person name="Galperin M.Y."/>
            <person name="Jogler C."/>
        </authorList>
    </citation>
    <scope>NUCLEOTIDE SEQUENCE [LARGE SCALE GENOMIC DNA]</scope>
    <source>
        <strain evidence="2 3">Pla133</strain>
    </source>
</reference>
<accession>A0A518BMY1</accession>
<gene>
    <name evidence="2" type="ORF">Pla133_34380</name>
</gene>
<evidence type="ECO:0000313" key="2">
    <source>
        <dbReference type="EMBL" id="QDU68342.1"/>
    </source>
</evidence>
<dbReference type="Proteomes" id="UP000316921">
    <property type="component" value="Chromosome"/>
</dbReference>
<dbReference type="PROSITE" id="PS50297">
    <property type="entry name" value="ANK_REP_REGION"/>
    <property type="match status" value="1"/>
</dbReference>
<dbReference type="PROSITE" id="PS50088">
    <property type="entry name" value="ANK_REPEAT"/>
    <property type="match status" value="1"/>
</dbReference>
<organism evidence="2 3">
    <name type="scientific">Engelhardtia mirabilis</name>
    <dbReference type="NCBI Taxonomy" id="2528011"/>
    <lineage>
        <taxon>Bacteria</taxon>
        <taxon>Pseudomonadati</taxon>
        <taxon>Planctomycetota</taxon>
        <taxon>Planctomycetia</taxon>
        <taxon>Planctomycetia incertae sedis</taxon>
        <taxon>Engelhardtia</taxon>
    </lineage>
</organism>
<dbReference type="KEGG" id="pbap:Pla133_34380"/>